<evidence type="ECO:0000313" key="2">
    <source>
        <dbReference type="Proteomes" id="UP000647587"/>
    </source>
</evidence>
<reference evidence="2" key="1">
    <citation type="journal article" date="2019" name="Int. J. Syst. Evol. Microbiol.">
        <title>The Global Catalogue of Microorganisms (GCM) 10K type strain sequencing project: providing services to taxonomists for standard genome sequencing and annotation.</title>
        <authorList>
            <consortium name="The Broad Institute Genomics Platform"/>
            <consortium name="The Broad Institute Genome Sequencing Center for Infectious Disease"/>
            <person name="Wu L."/>
            <person name="Ma J."/>
        </authorList>
    </citation>
    <scope>NUCLEOTIDE SEQUENCE [LARGE SCALE GENOMIC DNA]</scope>
    <source>
        <strain evidence="2">JCM 30331</strain>
    </source>
</reference>
<name>A0ABQ2F4L0_9DEIO</name>
<dbReference type="EMBL" id="BMPP01000020">
    <property type="protein sequence ID" value="GGK39382.1"/>
    <property type="molecule type" value="Genomic_DNA"/>
</dbReference>
<dbReference type="Proteomes" id="UP000647587">
    <property type="component" value="Unassembled WGS sequence"/>
</dbReference>
<dbReference type="RefSeq" id="WP_189011344.1">
    <property type="nucleotide sequence ID" value="NZ_BMPP01000020.1"/>
</dbReference>
<proteinExistence type="predicted"/>
<accession>A0ABQ2F4L0</accession>
<sequence>MTLGEVYKDIRRWGLLRIANIAVTRLDPAHRIAWWNMGIAATAQRRWEAAHRAWTALGCRVPTDPGAPEGALICVHPDHGEWVQLLNPALAQILTVPTPDSGHRYGDVVLLDYIVLGAEMYGGQTLPVRNTLGLVGASRFETWYAWITLDADDDGDGWRTAAEGPGVVTQNWMPILGRLTPPAPGLVEPWREQPVEGALLIGIAALDIDCLLKAIKGWLEARPGRNIEQWGLGVGRLGQESGVLSLSA</sequence>
<organism evidence="1 2">
    <name type="scientific">Deinococcus malanensis</name>
    <dbReference type="NCBI Taxonomy" id="1706855"/>
    <lineage>
        <taxon>Bacteria</taxon>
        <taxon>Thermotogati</taxon>
        <taxon>Deinococcota</taxon>
        <taxon>Deinococci</taxon>
        <taxon>Deinococcales</taxon>
        <taxon>Deinococcaceae</taxon>
        <taxon>Deinococcus</taxon>
    </lineage>
</organism>
<comment type="caution">
    <text evidence="1">The sequence shown here is derived from an EMBL/GenBank/DDBJ whole genome shotgun (WGS) entry which is preliminary data.</text>
</comment>
<protein>
    <recommendedName>
        <fullName evidence="3">DUF3750 domain-containing protein</fullName>
    </recommendedName>
</protein>
<gene>
    <name evidence="1" type="ORF">GCM10008955_36490</name>
</gene>
<evidence type="ECO:0000313" key="1">
    <source>
        <dbReference type="EMBL" id="GGK39382.1"/>
    </source>
</evidence>
<keyword evidence="2" id="KW-1185">Reference proteome</keyword>
<evidence type="ECO:0008006" key="3">
    <source>
        <dbReference type="Google" id="ProtNLM"/>
    </source>
</evidence>